<dbReference type="AlphaFoldDB" id="A0AA37UFD2"/>
<organism evidence="1 2">
    <name type="scientific">Arenivirga flava</name>
    <dbReference type="NCBI Taxonomy" id="1930060"/>
    <lineage>
        <taxon>Bacteria</taxon>
        <taxon>Bacillati</taxon>
        <taxon>Actinomycetota</taxon>
        <taxon>Actinomycetes</taxon>
        <taxon>Micrococcales</taxon>
        <taxon>Microbacteriaceae</taxon>
        <taxon>Arenivirga</taxon>
    </lineage>
</organism>
<reference evidence="1 2" key="1">
    <citation type="journal article" date="2014" name="Int. J. Syst. Evol. Microbiol.">
        <title>Complete genome sequence of Corynebacterium casei LMG S-19264T (=DSM 44701T), isolated from a smear-ripened cheese.</title>
        <authorList>
            <consortium name="US DOE Joint Genome Institute (JGI-PGF)"/>
            <person name="Walter F."/>
            <person name="Albersmeier A."/>
            <person name="Kalinowski J."/>
            <person name="Ruckert C."/>
        </authorList>
    </citation>
    <scope>NUCLEOTIDE SEQUENCE [LARGE SCALE GENOMIC DNA]</scope>
    <source>
        <strain evidence="1 2">NBRC 112289</strain>
    </source>
</reference>
<evidence type="ECO:0000313" key="2">
    <source>
        <dbReference type="Proteomes" id="UP001157160"/>
    </source>
</evidence>
<comment type="caution">
    <text evidence="1">The sequence shown here is derived from an EMBL/GenBank/DDBJ whole genome shotgun (WGS) entry which is preliminary data.</text>
</comment>
<protein>
    <submittedName>
        <fullName evidence="1">Uncharacterized protein</fullName>
    </submittedName>
</protein>
<sequence>MCNPVQHKWDVHESDVITAVIGTITVSQNICVDGSTTTSSTGSMTWSASPLGTTAGYRFDNAQTNKVAESTGRSTFRSDALIKLCVATAGPVCGFDQEFEINHIAYSKNFVGPQITPTAQCTNDQCALRFTKIQ</sequence>
<dbReference type="EMBL" id="BSUL01000001">
    <property type="protein sequence ID" value="GMA27056.1"/>
    <property type="molecule type" value="Genomic_DNA"/>
</dbReference>
<gene>
    <name evidence="1" type="ORF">GCM10025874_03090</name>
</gene>
<keyword evidence="2" id="KW-1185">Reference proteome</keyword>
<accession>A0AA37UFD2</accession>
<proteinExistence type="predicted"/>
<dbReference type="Proteomes" id="UP001157160">
    <property type="component" value="Unassembled WGS sequence"/>
</dbReference>
<evidence type="ECO:0000313" key="1">
    <source>
        <dbReference type="EMBL" id="GMA27056.1"/>
    </source>
</evidence>
<name>A0AA37UFD2_9MICO</name>